<evidence type="ECO:0000256" key="1">
    <source>
        <dbReference type="SAM" id="MobiDB-lite"/>
    </source>
</evidence>
<dbReference type="AlphaFoldDB" id="A0A9P6QPA1"/>
<reference evidence="4" key="1">
    <citation type="journal article" date="2020" name="Fungal Divers.">
        <title>Resolving the Mortierellaceae phylogeny through synthesis of multi-gene phylogenetics and phylogenomics.</title>
        <authorList>
            <person name="Vandepol N."/>
            <person name="Liber J."/>
            <person name="Desiro A."/>
            <person name="Na H."/>
            <person name="Kennedy M."/>
            <person name="Barry K."/>
            <person name="Grigoriev I.V."/>
            <person name="Miller A.N."/>
            <person name="O'Donnell K."/>
            <person name="Stajich J.E."/>
            <person name="Bonito G."/>
        </authorList>
    </citation>
    <scope>NUCLEOTIDE SEQUENCE</scope>
    <source>
        <strain evidence="4">NVP60</strain>
    </source>
</reference>
<keyword evidence="2" id="KW-0472">Membrane</keyword>
<feature type="compositionally biased region" description="Low complexity" evidence="1">
    <location>
        <begin position="215"/>
        <end position="229"/>
    </location>
</feature>
<sequence length="468" mass="50983">DTPAPLFTPIWDYDRYPIGPCVRENNRSSQEHDNPFQMLEYHQHNHRPQSNARPNPLSATMMRSGSSSSSASASSATSFQQQKKVHGGSSSRGSSRHGSLHINVLGKSMSNVSNGNGISEFLPGATSSAPPSPFLAKADPSSSSSISPDLLLLFQQSLYGGGADDHHHLADLDQEPITAKSTASMTAPAAPTSKFDLYKAQMDRVRSSHRLHGRSASTSAFASSTSPTTMVEGGHLPFPSTPSSSVYSPPNTSSPTTIYTRSSPSSPSSSVAASFVASSNNNNPNSKKAHHQHHIFPKLFKKPSLSKSSRVRNLPTAQPPTPTATPAVVSHSRDGSKASLPLSRRGSRSAEPLHNQNLQRSPIEEQQDRWREEWLRPSGAIHSMFRDGPSKFNCPHCGAMKVVSNIQFVPGLMSYLVAFGLMFLTLGTLSYLPFRKDHEGTKDCIHWCPECEQRVARFNRANSTWEWI</sequence>
<keyword evidence="2" id="KW-0812">Transmembrane</keyword>
<organism evidence="4 5">
    <name type="scientific">Linnemannia gamsii</name>
    <dbReference type="NCBI Taxonomy" id="64522"/>
    <lineage>
        <taxon>Eukaryota</taxon>
        <taxon>Fungi</taxon>
        <taxon>Fungi incertae sedis</taxon>
        <taxon>Mucoromycota</taxon>
        <taxon>Mortierellomycotina</taxon>
        <taxon>Mortierellomycetes</taxon>
        <taxon>Mortierellales</taxon>
        <taxon>Mortierellaceae</taxon>
        <taxon>Linnemannia</taxon>
    </lineage>
</organism>
<gene>
    <name evidence="4" type="ORF">BGZ97_008603</name>
</gene>
<feature type="compositionally biased region" description="Low complexity" evidence="1">
    <location>
        <begin position="58"/>
        <end position="78"/>
    </location>
</feature>
<dbReference type="SMART" id="SM00714">
    <property type="entry name" value="LITAF"/>
    <property type="match status" value="1"/>
</dbReference>
<keyword evidence="2" id="KW-1133">Transmembrane helix</keyword>
<accession>A0A9P6QPA1</accession>
<dbReference type="InterPro" id="IPR006629">
    <property type="entry name" value="LITAF"/>
</dbReference>
<evidence type="ECO:0000313" key="5">
    <source>
        <dbReference type="Proteomes" id="UP000823405"/>
    </source>
</evidence>
<feature type="transmembrane region" description="Helical" evidence="2">
    <location>
        <begin position="412"/>
        <end position="432"/>
    </location>
</feature>
<dbReference type="PROSITE" id="PS51837">
    <property type="entry name" value="LITAF"/>
    <property type="match status" value="1"/>
</dbReference>
<feature type="region of interest" description="Disordered" evidence="1">
    <location>
        <begin position="43"/>
        <end position="99"/>
    </location>
</feature>
<name>A0A9P6QPA1_9FUNG</name>
<dbReference type="Proteomes" id="UP000823405">
    <property type="component" value="Unassembled WGS sequence"/>
</dbReference>
<evidence type="ECO:0000259" key="3">
    <source>
        <dbReference type="PROSITE" id="PS51837"/>
    </source>
</evidence>
<dbReference type="OrthoDB" id="1882956at2759"/>
<evidence type="ECO:0000313" key="4">
    <source>
        <dbReference type="EMBL" id="KAG0283319.1"/>
    </source>
</evidence>
<feature type="region of interest" description="Disordered" evidence="1">
    <location>
        <begin position="206"/>
        <end position="368"/>
    </location>
</feature>
<feature type="non-terminal residue" evidence="4">
    <location>
        <position position="1"/>
    </location>
</feature>
<keyword evidence="5" id="KW-1185">Reference proteome</keyword>
<feature type="domain" description="LITAF" evidence="3">
    <location>
        <begin position="376"/>
        <end position="460"/>
    </location>
</feature>
<feature type="compositionally biased region" description="Basic residues" evidence="1">
    <location>
        <begin position="287"/>
        <end position="301"/>
    </location>
</feature>
<evidence type="ECO:0000256" key="2">
    <source>
        <dbReference type="SAM" id="Phobius"/>
    </source>
</evidence>
<proteinExistence type="predicted"/>
<dbReference type="EMBL" id="JAAAIN010003970">
    <property type="protein sequence ID" value="KAG0283319.1"/>
    <property type="molecule type" value="Genomic_DNA"/>
</dbReference>
<feature type="compositionally biased region" description="Low complexity" evidence="1">
    <location>
        <begin position="237"/>
        <end position="286"/>
    </location>
</feature>
<protein>
    <recommendedName>
        <fullName evidence="3">LITAF domain-containing protein</fullName>
    </recommendedName>
</protein>
<dbReference type="Pfam" id="PF10601">
    <property type="entry name" value="zf-LITAF-like"/>
    <property type="match status" value="1"/>
</dbReference>
<comment type="caution">
    <text evidence="4">The sequence shown here is derived from an EMBL/GenBank/DDBJ whole genome shotgun (WGS) entry which is preliminary data.</text>
</comment>